<feature type="region of interest" description="Disordered" evidence="1">
    <location>
        <begin position="499"/>
        <end position="556"/>
    </location>
</feature>
<feature type="compositionally biased region" description="Polar residues" evidence="1">
    <location>
        <begin position="111"/>
        <end position="123"/>
    </location>
</feature>
<dbReference type="Gene3D" id="3.40.50.150">
    <property type="entry name" value="Vaccinia Virus protein VP39"/>
    <property type="match status" value="1"/>
</dbReference>
<comment type="caution">
    <text evidence="2">The sequence shown here is derived from an EMBL/GenBank/DDBJ whole genome shotgun (WGS) entry which is preliminary data.</text>
</comment>
<feature type="compositionally biased region" description="Polar residues" evidence="1">
    <location>
        <begin position="641"/>
        <end position="651"/>
    </location>
</feature>
<feature type="region of interest" description="Disordered" evidence="1">
    <location>
        <begin position="1"/>
        <end position="30"/>
    </location>
</feature>
<proteinExistence type="predicted"/>
<evidence type="ECO:0000313" key="3">
    <source>
        <dbReference type="Proteomes" id="UP000644660"/>
    </source>
</evidence>
<feature type="compositionally biased region" description="Low complexity" evidence="1">
    <location>
        <begin position="499"/>
        <end position="511"/>
    </location>
</feature>
<evidence type="ECO:0000256" key="1">
    <source>
        <dbReference type="SAM" id="MobiDB-lite"/>
    </source>
</evidence>
<feature type="compositionally biased region" description="Basic residues" evidence="1">
    <location>
        <begin position="512"/>
        <end position="523"/>
    </location>
</feature>
<dbReference type="Proteomes" id="UP000644660">
    <property type="component" value="Unassembled WGS sequence"/>
</dbReference>
<dbReference type="RefSeq" id="XP_041406252.1">
    <property type="nucleotide sequence ID" value="XM_041550318.1"/>
</dbReference>
<dbReference type="EMBL" id="CAEFZW010000004">
    <property type="protein sequence ID" value="CAB4254408.1"/>
    <property type="molecule type" value="Genomic_DNA"/>
</dbReference>
<protein>
    <submittedName>
        <fullName evidence="2">Uncharacterized protein</fullName>
    </submittedName>
</protein>
<name>A0A8H2ZH56_9SACH</name>
<feature type="region of interest" description="Disordered" evidence="1">
    <location>
        <begin position="638"/>
        <end position="667"/>
    </location>
</feature>
<dbReference type="SUPFAM" id="SSF53335">
    <property type="entry name" value="S-adenosyl-L-methionine-dependent methyltransferases"/>
    <property type="match status" value="1"/>
</dbReference>
<keyword evidence="3" id="KW-1185">Reference proteome</keyword>
<dbReference type="OrthoDB" id="10256176at2759"/>
<feature type="compositionally biased region" description="Low complexity" evidence="1">
    <location>
        <begin position="124"/>
        <end position="133"/>
    </location>
</feature>
<feature type="compositionally biased region" description="Polar residues" evidence="1">
    <location>
        <begin position="536"/>
        <end position="547"/>
    </location>
</feature>
<feature type="region of interest" description="Disordered" evidence="1">
    <location>
        <begin position="49"/>
        <end position="141"/>
    </location>
</feature>
<evidence type="ECO:0000313" key="2">
    <source>
        <dbReference type="EMBL" id="CAB4254408.1"/>
    </source>
</evidence>
<gene>
    <name evidence="2" type="ORF">KABA2_04S05588</name>
</gene>
<dbReference type="GeneID" id="64857401"/>
<sequence length="883" mass="100002">MIDPQVVDNSSATTANNNNNDNNNTDSLKRVSKDINTTQKHYIMNTIEDDIDEDSVDPKQVTGFNGETNYIPKQPNNNNNNNNNTPTLLPKPGRTSSPIAFKAPFNLADTPDTTIPHNTNKTGSSPLSKPSSSYLDQKDNSTTMHINKPMKRLGSLHGKTTEVAEAQISNKRWDWNILPSSHNIPLEISDGYNIATISIDGEMKAIKYDPKYNKVLPQMDLFLRFNQESTMKEALVFAKKRLKSYAKFLDHYIKQLGKCNGNILNLNLDINSLPCDTMESQIMEVIQLWSFQVETYFAQANSLLFNPEVTQSLINRRSQRRKSTTTSVDETLYTKKSDSNQSFSHSDQTTTMIDPLEDIDILLLRPLVTQEIGWQLAYNEPQITVADYALNIAPWKESDEESNTKLVEFMEGTEKHYNYSHGTTITSELTDIKYINNLNAPAYLLDCMNRKSSDKKPFDIRKFGSQDIINSMDDNNDVSSITRSEHSINFHKDISDNMSIKSYTTPSSTSTNKKKRKDNKPKKSGFVNFFRRKHTSVSTSNTESTALHTPPADSLVTRSTAGSIPNSSDPIVKNTTLPFDKQLTNQQNAFDSIDESIGKPMKFNENELQNEWLENHFCEILSNYKRVGMPTQYYFPKKKSSGLTPELSPSSEVKVAPESSQESLNSEERLPTHNMVNNRGYYGRELLQLKLPFNNDSVPAILCPWIWTTLTRTKWGNLLREIKRCLQPEGYVLAIATDLRVSNSEYGGHPEASSKFKTSVERNRVFDLLSIEAMNKGLHIFPTKHLARKFKECGFVNIKTTTLSLKSGDLTTNMGCINEFMITLLWHLLTGSSVGKENSKTSGQVDNMIEKYIKEHWDKVDDHAGCLRTIFIVAQKPKVNNIK</sequence>
<accession>A0A8H2ZH56</accession>
<dbReference type="InterPro" id="IPR029063">
    <property type="entry name" value="SAM-dependent_MTases_sf"/>
</dbReference>
<dbReference type="AlphaFoldDB" id="A0A8H2ZH56"/>
<organism evidence="2 3">
    <name type="scientific">Maudiozyma barnettii</name>
    <dbReference type="NCBI Taxonomy" id="61262"/>
    <lineage>
        <taxon>Eukaryota</taxon>
        <taxon>Fungi</taxon>
        <taxon>Dikarya</taxon>
        <taxon>Ascomycota</taxon>
        <taxon>Saccharomycotina</taxon>
        <taxon>Saccharomycetes</taxon>
        <taxon>Saccharomycetales</taxon>
        <taxon>Saccharomycetaceae</taxon>
        <taxon>Maudiozyma</taxon>
    </lineage>
</organism>
<reference evidence="2 3" key="1">
    <citation type="submission" date="2020-05" db="EMBL/GenBank/DDBJ databases">
        <authorList>
            <person name="Casaregola S."/>
            <person name="Devillers H."/>
            <person name="Grondin C."/>
        </authorList>
    </citation>
    <scope>NUCLEOTIDE SEQUENCE [LARGE SCALE GENOMIC DNA]</scope>
    <source>
        <strain evidence="2 3">CLIB 1767</strain>
    </source>
</reference>
<feature type="compositionally biased region" description="Low complexity" evidence="1">
    <location>
        <begin position="8"/>
        <end position="26"/>
    </location>
</feature>